<keyword evidence="1" id="KW-1133">Transmembrane helix</keyword>
<evidence type="ECO:0000313" key="4">
    <source>
        <dbReference type="Proteomes" id="UP000239290"/>
    </source>
</evidence>
<evidence type="ECO:0000259" key="2">
    <source>
        <dbReference type="Pfam" id="PF20182"/>
    </source>
</evidence>
<sequence>MISRFGLVRSRHARIVTVLILCFTAVDTLKAGPINDALTFYLDARTVRLAAHVLCVIAAAVAAWAAASAAKRLRPARLAAGVVTASAVLIVFDGLAGQRDRVIEAVHPQGIAVAYFTIYAGSIVVFEAYAATVLAAAIRTDRPNRGLLAPSATVVALFLATGLNALTLLWYAIRAAAGDIGPVEQFQRNSNGNLFAYFTLVVALVGATAVIRRTSGESAVNRSSVNVTELQVLWRDLTDAAPHVKLDMKDLDPDARTVRMITECIDTLYDLGLDPATVTIADLHSSPSAPNSTTLTDSRVTATDVINLARRWDSQSLRD</sequence>
<organism evidence="3 4">
    <name type="scientific">Rhodococcus opacus</name>
    <name type="common">Nocardia opaca</name>
    <dbReference type="NCBI Taxonomy" id="37919"/>
    <lineage>
        <taxon>Bacteria</taxon>
        <taxon>Bacillati</taxon>
        <taxon>Actinomycetota</taxon>
        <taxon>Actinomycetes</taxon>
        <taxon>Mycobacteriales</taxon>
        <taxon>Nocardiaceae</taxon>
        <taxon>Rhodococcus</taxon>
    </lineage>
</organism>
<feature type="transmembrane region" description="Helical" evidence="1">
    <location>
        <begin position="116"/>
        <end position="138"/>
    </location>
</feature>
<reference evidence="4" key="1">
    <citation type="submission" date="2018-02" db="EMBL/GenBank/DDBJ databases">
        <title>Draft genome sequencing of Rhodococcus opacus KU647198.</title>
        <authorList>
            <person name="Zheng B.-X."/>
        </authorList>
    </citation>
    <scope>NUCLEOTIDE SEQUENCE [LARGE SCALE GENOMIC DNA]</scope>
    <source>
        <strain evidence="4">04-OD7</strain>
    </source>
</reference>
<feature type="domain" description="DUF6545" evidence="2">
    <location>
        <begin position="222"/>
        <end position="273"/>
    </location>
</feature>
<accession>A0A2S8IW26</accession>
<name>A0A2S8IW26_RHOOP</name>
<dbReference type="AlphaFoldDB" id="A0A2S8IW26"/>
<evidence type="ECO:0000256" key="1">
    <source>
        <dbReference type="SAM" id="Phobius"/>
    </source>
</evidence>
<keyword evidence="1" id="KW-0472">Membrane</keyword>
<dbReference type="Proteomes" id="UP000239290">
    <property type="component" value="Unassembled WGS sequence"/>
</dbReference>
<comment type="caution">
    <text evidence="3">The sequence shown here is derived from an EMBL/GenBank/DDBJ whole genome shotgun (WGS) entry which is preliminary data.</text>
</comment>
<protein>
    <recommendedName>
        <fullName evidence="2">DUF6545 domain-containing protein</fullName>
    </recommendedName>
</protein>
<dbReference type="Pfam" id="PF20182">
    <property type="entry name" value="DUF6545"/>
    <property type="match status" value="1"/>
</dbReference>
<feature type="transmembrane region" description="Helical" evidence="1">
    <location>
        <begin position="47"/>
        <end position="66"/>
    </location>
</feature>
<gene>
    <name evidence="3" type="ORF">C5613_31385</name>
</gene>
<dbReference type="InterPro" id="IPR046675">
    <property type="entry name" value="DUF6545"/>
</dbReference>
<feature type="transmembrane region" description="Helical" evidence="1">
    <location>
        <begin position="193"/>
        <end position="211"/>
    </location>
</feature>
<feature type="transmembrane region" description="Helical" evidence="1">
    <location>
        <begin position="147"/>
        <end position="173"/>
    </location>
</feature>
<keyword evidence="1" id="KW-0812">Transmembrane</keyword>
<dbReference type="EMBL" id="PUIO01000047">
    <property type="protein sequence ID" value="PQP19006.1"/>
    <property type="molecule type" value="Genomic_DNA"/>
</dbReference>
<feature type="transmembrane region" description="Helical" evidence="1">
    <location>
        <begin position="78"/>
        <end position="96"/>
    </location>
</feature>
<evidence type="ECO:0000313" key="3">
    <source>
        <dbReference type="EMBL" id="PQP19006.1"/>
    </source>
</evidence>
<proteinExistence type="predicted"/>